<dbReference type="Proteomes" id="UP000009058">
    <property type="component" value="Chromosome 6"/>
</dbReference>
<reference evidence="1 2" key="1">
    <citation type="journal article" date="2005" name="Nature">
        <title>The genome sequence of the rice blast fungus Magnaporthe grisea.</title>
        <authorList>
            <person name="Dean R.A."/>
            <person name="Talbot N.J."/>
            <person name="Ebbole D.J."/>
            <person name="Farman M.L."/>
            <person name="Mitchell T.K."/>
            <person name="Orbach M.J."/>
            <person name="Thon M."/>
            <person name="Kulkarni R."/>
            <person name="Xu J.R."/>
            <person name="Pan H."/>
            <person name="Read N.D."/>
            <person name="Lee Y.H."/>
            <person name="Carbone I."/>
            <person name="Brown D."/>
            <person name="Oh Y.Y."/>
            <person name="Donofrio N."/>
            <person name="Jeong J.S."/>
            <person name="Soanes D.M."/>
            <person name="Djonovic S."/>
            <person name="Kolomiets E."/>
            <person name="Rehmeyer C."/>
            <person name="Li W."/>
            <person name="Harding M."/>
            <person name="Kim S."/>
            <person name="Lebrun M.H."/>
            <person name="Bohnert H."/>
            <person name="Coughlan S."/>
            <person name="Butler J."/>
            <person name="Calvo S."/>
            <person name="Ma L.J."/>
            <person name="Nicol R."/>
            <person name="Purcell S."/>
            <person name="Nusbaum C."/>
            <person name="Galagan J.E."/>
            <person name="Birren B.W."/>
        </authorList>
    </citation>
    <scope>NUCLEOTIDE SEQUENCE [LARGE SCALE GENOMIC DNA]</scope>
    <source>
        <strain evidence="2">70-15 / ATCC MYA-4617 / FGSC 8958</strain>
    </source>
</reference>
<name>G4NFK4_PYRO7</name>
<dbReference type="InterPro" id="IPR036770">
    <property type="entry name" value="Ankyrin_rpt-contain_sf"/>
</dbReference>
<dbReference type="Gene3D" id="1.25.40.20">
    <property type="entry name" value="Ankyrin repeat-containing domain"/>
    <property type="match status" value="1"/>
</dbReference>
<sequence>MVRLLLQRGADVGATVHEVPSRVLGRSALEGAAENGRLRMLGVLWTAGQSASGGFPDEEIMSAIKYANQKGHKGCADYLAWLWATQSAATRGISEGVHDSGTEEAHDDQGRG</sequence>
<dbReference type="SMR" id="G4NFK4"/>
<dbReference type="HOGENOM" id="CLU_2146367_0_0_1"/>
<dbReference type="KEGG" id="mgr:MGG_17565"/>
<keyword evidence="2" id="KW-1185">Reference proteome</keyword>
<gene>
    <name evidence="1" type="ORF">MGG_17565</name>
</gene>
<proteinExistence type="predicted"/>
<accession>G4NFK4</accession>
<dbReference type="GeneID" id="12985171"/>
<dbReference type="EMBL" id="CM001236">
    <property type="protein sequence ID" value="EHA46811.1"/>
    <property type="molecule type" value="Genomic_DNA"/>
</dbReference>
<dbReference type="SUPFAM" id="SSF48403">
    <property type="entry name" value="Ankyrin repeat"/>
    <property type="match status" value="1"/>
</dbReference>
<evidence type="ECO:0000313" key="1">
    <source>
        <dbReference type="EMBL" id="EHA46811.1"/>
    </source>
</evidence>
<dbReference type="VEuPathDB" id="FungiDB:MGG_17565"/>
<dbReference type="InParanoid" id="G4NFK4"/>
<dbReference type="AlphaFoldDB" id="G4NFK4"/>
<reference key="2">
    <citation type="submission" date="2011-05" db="EMBL/GenBank/DDBJ databases">
        <title>The Genome Sequence of Magnaporthe oryzae 70-15.</title>
        <authorList>
            <consortium name="The Broad Institute Genome Sequencing Platform"/>
            <person name="Ma L.-J."/>
            <person name="Dead R."/>
            <person name="Young S.K."/>
            <person name="Zeng Q."/>
            <person name="Gargeya S."/>
            <person name="Fitzgerald M."/>
            <person name="Haas B."/>
            <person name="Abouelleil A."/>
            <person name="Alvarado L."/>
            <person name="Arachchi H.M."/>
            <person name="Berlin A."/>
            <person name="Brown A."/>
            <person name="Chapman S.B."/>
            <person name="Chen Z."/>
            <person name="Dunbar C."/>
            <person name="Freedman E."/>
            <person name="Gearin G."/>
            <person name="Gellesch M."/>
            <person name="Goldberg J."/>
            <person name="Griggs A."/>
            <person name="Gujja S."/>
            <person name="Heiman D."/>
            <person name="Howarth C."/>
            <person name="Larson L."/>
            <person name="Lui A."/>
            <person name="MacDonald P.J.P."/>
            <person name="Mehta T."/>
            <person name="Montmayeur A."/>
            <person name="Murphy C."/>
            <person name="Neiman D."/>
            <person name="Pearson M."/>
            <person name="Priest M."/>
            <person name="Roberts A."/>
            <person name="Saif S."/>
            <person name="Shea T."/>
            <person name="Shenoy N."/>
            <person name="Sisk P."/>
            <person name="Stolte C."/>
            <person name="Sykes S."/>
            <person name="Yandava C."/>
            <person name="Wortman J."/>
            <person name="Nusbaum C."/>
            <person name="Birren B."/>
        </authorList>
    </citation>
    <scope>NUCLEOTIDE SEQUENCE</scope>
    <source>
        <strain>70-15</strain>
    </source>
</reference>
<evidence type="ECO:0000313" key="2">
    <source>
        <dbReference type="Proteomes" id="UP000009058"/>
    </source>
</evidence>
<protein>
    <submittedName>
        <fullName evidence="1">Uncharacterized protein</fullName>
    </submittedName>
</protein>
<organism evidence="1 2">
    <name type="scientific">Pyricularia oryzae (strain 70-15 / ATCC MYA-4617 / FGSC 8958)</name>
    <name type="common">Rice blast fungus</name>
    <name type="synonym">Magnaporthe oryzae</name>
    <dbReference type="NCBI Taxonomy" id="242507"/>
    <lineage>
        <taxon>Eukaryota</taxon>
        <taxon>Fungi</taxon>
        <taxon>Dikarya</taxon>
        <taxon>Ascomycota</taxon>
        <taxon>Pezizomycotina</taxon>
        <taxon>Sordariomycetes</taxon>
        <taxon>Sordariomycetidae</taxon>
        <taxon>Magnaporthales</taxon>
        <taxon>Pyriculariaceae</taxon>
        <taxon>Pyricularia</taxon>
    </lineage>
</organism>
<dbReference type="OrthoDB" id="539213at2759"/>
<dbReference type="RefSeq" id="XP_003719178.1">
    <property type="nucleotide sequence ID" value="XM_003719130.1"/>
</dbReference>